<keyword evidence="4" id="KW-1003">Cell membrane</keyword>
<keyword evidence="3" id="KW-0813">Transport</keyword>
<dbReference type="Gene3D" id="3.40.50.12790">
    <property type="entry name" value="FHIPEP family, domain 4"/>
    <property type="match status" value="1"/>
</dbReference>
<evidence type="ECO:0000256" key="1">
    <source>
        <dbReference type="ARBA" id="ARBA00004429"/>
    </source>
</evidence>
<dbReference type="RefSeq" id="WP_373635794.1">
    <property type="nucleotide sequence ID" value="NZ_CP151767.2"/>
</dbReference>
<evidence type="ECO:0000256" key="5">
    <source>
        <dbReference type="ARBA" id="ARBA00022519"/>
    </source>
</evidence>
<comment type="similarity">
    <text evidence="2">Belongs to the FHIPEP (flagella/HR/invasion proteins export pore) family.</text>
</comment>
<dbReference type="InterPro" id="IPR042193">
    <property type="entry name" value="FHIPEP_3"/>
</dbReference>
<dbReference type="PRINTS" id="PR00949">
    <property type="entry name" value="TYPE3IMAPROT"/>
</dbReference>
<proteinExistence type="inferred from homology"/>
<keyword evidence="7 9" id="KW-1133">Transmembrane helix</keyword>
<dbReference type="PIRSF" id="PIRSF005419">
    <property type="entry name" value="FlhA"/>
    <property type="match status" value="1"/>
</dbReference>
<reference evidence="10 11" key="2">
    <citation type="submission" date="2024-08" db="EMBL/GenBank/DDBJ databases">
        <title>Phylogenomic analyses of a clade within the roseobacter group suggest taxonomic reassignments of species of the genera Aestuariivita, Citreicella, Loktanella, Nautella, Pelagibaca, Ruegeria, Thalassobius, Thiobacimonas and Tropicibacter, and the proposal o.</title>
        <authorList>
            <person name="Jeon C.O."/>
        </authorList>
    </citation>
    <scope>NUCLEOTIDE SEQUENCE [LARGE SCALE GENOMIC DNA]</scope>
    <source>
        <strain evidence="10 11">SS1-5</strain>
    </source>
</reference>
<feature type="transmembrane region" description="Helical" evidence="9">
    <location>
        <begin position="60"/>
        <end position="86"/>
    </location>
</feature>
<keyword evidence="11" id="KW-1185">Reference proteome</keyword>
<dbReference type="InterPro" id="IPR025505">
    <property type="entry name" value="FHIPEP_CS"/>
</dbReference>
<dbReference type="EMBL" id="CP151767">
    <property type="protein sequence ID" value="WZU69295.2"/>
    <property type="molecule type" value="Genomic_DNA"/>
</dbReference>
<dbReference type="InterPro" id="IPR042194">
    <property type="entry name" value="FHIPEP_1"/>
</dbReference>
<evidence type="ECO:0000256" key="2">
    <source>
        <dbReference type="ARBA" id="ARBA00008835"/>
    </source>
</evidence>
<feature type="transmembrane region" description="Helical" evidence="9">
    <location>
        <begin position="155"/>
        <end position="176"/>
    </location>
</feature>
<dbReference type="KEGG" id="yrh:AABB31_10870"/>
<dbReference type="PROSITE" id="PS00994">
    <property type="entry name" value="FHIPEP"/>
    <property type="match status" value="1"/>
</dbReference>
<keyword evidence="8 9" id="KW-0472">Membrane</keyword>
<sequence>MNISLAILLLMVAIYIKHPSDFSTFPSVILIGTAFRLALSVGTTRLILADADGGKIIETFGDFVVSGSVVIGLVIFLIITVVQFLVVTKGAERVAEVGARFALDALPGKQMSIDADVRAGNLDPDDAIVKRKQLDRDSQFFGAMDGAMKFVKGDAIAGLIITVINLVGGIAIGVGVHGLDFGDAAATYSLLTIGDGLVAQIPALIMSLVAGMIVTRAVNAENVDLGSDIFRELVADVRVPAMAAGVIFAVGLIPGFPVVAFTGSAILMIVAALGLRRHLRQQEEDAAREEELAAEETDGPAAFSKRMQCRIGTSVAGQVDIDLVNTEIAGMFDQLNSVRGISFLPPQIISDDDAAPDSFVIELDEVPVRQLTVPADSLLVVGEDEVIGLINATPQDIVSVDMLSGPNLWIPSFYGPRLKALNLEIRRKELALAEFVFRIYEQNLGLLFGKPEFETILAELTEVDETTSGEVEESVTRQGLFQVFRYLIEDGVPLRPVALVVDSLSHWSQVNEGAAPEMLAELMRGSMKRQLCRMIAGKGNLLGLAMIDPDLEKLARQELSDLKRSGAMAGVDGLVFDPDITDVLIGKFERLNQAQKHSDGQLAIVVSSDLRRRLQHFLAANRIHIPVLAPHELSPDVTTFPIELLSLDEVESQIDPRVLGRREEAKLFDETNAPVH</sequence>
<evidence type="ECO:0000256" key="7">
    <source>
        <dbReference type="ARBA" id="ARBA00022989"/>
    </source>
</evidence>
<feature type="transmembrane region" description="Helical" evidence="9">
    <location>
        <begin position="188"/>
        <end position="214"/>
    </location>
</feature>
<protein>
    <submittedName>
        <fullName evidence="10">FHIPEP family type III secretion protein</fullName>
    </submittedName>
</protein>
<organism evidence="10 11">
    <name type="scientific">Yoonia rhodophyticola</name>
    <dbReference type="NCBI Taxonomy" id="3137370"/>
    <lineage>
        <taxon>Bacteria</taxon>
        <taxon>Pseudomonadati</taxon>
        <taxon>Pseudomonadota</taxon>
        <taxon>Alphaproteobacteria</taxon>
        <taxon>Rhodobacterales</taxon>
        <taxon>Paracoccaceae</taxon>
        <taxon>Yoonia</taxon>
    </lineage>
</organism>
<dbReference type="PANTHER" id="PTHR30161:SF2">
    <property type="entry name" value="INVASION PROTEIN INVA"/>
    <property type="match status" value="1"/>
</dbReference>
<dbReference type="InterPro" id="IPR042196">
    <property type="entry name" value="FHIPEP_4"/>
</dbReference>
<feature type="transmembrane region" description="Helical" evidence="9">
    <location>
        <begin position="29"/>
        <end position="48"/>
    </location>
</feature>
<keyword evidence="6 9" id="KW-0812">Transmembrane</keyword>
<dbReference type="Gene3D" id="3.40.30.60">
    <property type="entry name" value="FHIPEP family, domain 1"/>
    <property type="match status" value="1"/>
</dbReference>
<evidence type="ECO:0000256" key="6">
    <source>
        <dbReference type="ARBA" id="ARBA00022692"/>
    </source>
</evidence>
<reference evidence="11" key="1">
    <citation type="submission" date="2024-04" db="EMBL/GenBank/DDBJ databases">
        <title>Phylogenomic analyses of a clade within the roseobacter group suggest taxonomic reassignments of species of the genera Aestuariivita, Citreicella, Loktanella, Nautella, Pelagibaca, Ruegeria, Thalassobius, Thiobacimonas and Tropicibacter, and the proposal o.</title>
        <authorList>
            <person name="Jeon C.O."/>
        </authorList>
    </citation>
    <scope>NUCLEOTIDE SEQUENCE [LARGE SCALE GENOMIC DNA]</scope>
    <source>
        <strain evidence="11">SS1-5</strain>
    </source>
</reference>
<dbReference type="Pfam" id="PF00771">
    <property type="entry name" value="FHIPEP"/>
    <property type="match status" value="1"/>
</dbReference>
<gene>
    <name evidence="10" type="ORF">AABB31_10870</name>
</gene>
<dbReference type="InterPro" id="IPR001712">
    <property type="entry name" value="T3SS_FHIPEP"/>
</dbReference>
<evidence type="ECO:0000256" key="3">
    <source>
        <dbReference type="ARBA" id="ARBA00022448"/>
    </source>
</evidence>
<dbReference type="Gene3D" id="1.10.8.540">
    <property type="entry name" value="FHIPEP family, domain 3"/>
    <property type="match status" value="1"/>
</dbReference>
<dbReference type="PANTHER" id="PTHR30161">
    <property type="entry name" value="FLAGELLAR EXPORT PROTEIN, MEMBRANE FLHA SUBUNIT-RELATED"/>
    <property type="match status" value="1"/>
</dbReference>
<comment type="subcellular location">
    <subcellularLocation>
        <location evidence="1">Cell inner membrane</location>
        <topology evidence="1">Multi-pass membrane protein</topology>
    </subcellularLocation>
</comment>
<evidence type="ECO:0000256" key="4">
    <source>
        <dbReference type="ARBA" id="ARBA00022475"/>
    </source>
</evidence>
<dbReference type="GO" id="GO:0009306">
    <property type="term" value="P:protein secretion"/>
    <property type="evidence" value="ECO:0007669"/>
    <property type="project" value="InterPro"/>
</dbReference>
<dbReference type="GO" id="GO:0005886">
    <property type="term" value="C:plasma membrane"/>
    <property type="evidence" value="ECO:0007669"/>
    <property type="project" value="UniProtKB-SubCell"/>
</dbReference>
<keyword evidence="5" id="KW-0997">Cell inner membrane</keyword>
<accession>A0AAN0MDM9</accession>
<evidence type="ECO:0000256" key="9">
    <source>
        <dbReference type="SAM" id="Phobius"/>
    </source>
</evidence>
<dbReference type="AlphaFoldDB" id="A0AAN0MDM9"/>
<name>A0AAN0MDM9_9RHOB</name>
<evidence type="ECO:0000313" key="10">
    <source>
        <dbReference type="EMBL" id="WZU69295.2"/>
    </source>
</evidence>
<evidence type="ECO:0000313" key="11">
    <source>
        <dbReference type="Proteomes" id="UP001470809"/>
    </source>
</evidence>
<feature type="transmembrane region" description="Helical" evidence="9">
    <location>
        <begin position="242"/>
        <end position="275"/>
    </location>
</feature>
<evidence type="ECO:0000256" key="8">
    <source>
        <dbReference type="ARBA" id="ARBA00023136"/>
    </source>
</evidence>
<dbReference type="Proteomes" id="UP001470809">
    <property type="component" value="Chromosome"/>
</dbReference>